<dbReference type="InterPro" id="IPR026590">
    <property type="entry name" value="Ssirtuin_cat_dom"/>
</dbReference>
<dbReference type="SUPFAM" id="SSF52467">
    <property type="entry name" value="DHS-like NAD/FAD-binding domain"/>
    <property type="match status" value="1"/>
</dbReference>
<dbReference type="GO" id="GO:0008270">
    <property type="term" value="F:zinc ion binding"/>
    <property type="evidence" value="ECO:0007669"/>
    <property type="project" value="UniProtKB-UniRule"/>
</dbReference>
<feature type="binding site" evidence="4">
    <location>
        <position position="101"/>
    </location>
    <ligand>
        <name>NAD(+)</name>
        <dbReference type="ChEBI" id="CHEBI:57540"/>
    </ligand>
</feature>
<feature type="binding site" evidence="4">
    <location>
        <position position="104"/>
    </location>
    <ligand>
        <name>nicotinamide</name>
        <dbReference type="ChEBI" id="CHEBI:17154"/>
    </ligand>
</feature>
<feature type="binding site" evidence="4">
    <location>
        <position position="191"/>
    </location>
    <ligand>
        <name>NAD(+)</name>
        <dbReference type="ChEBI" id="CHEBI:57540"/>
    </ligand>
</feature>
<organism evidence="7 8">
    <name type="scientific">Clostridium innocuum</name>
    <dbReference type="NCBI Taxonomy" id="1522"/>
    <lineage>
        <taxon>Bacteria</taxon>
        <taxon>Bacillati</taxon>
        <taxon>Bacillota</taxon>
        <taxon>Clostridia</taxon>
        <taxon>Eubacteriales</taxon>
        <taxon>Clostridiaceae</taxon>
        <taxon>Clostridium</taxon>
    </lineage>
</organism>
<keyword evidence="4 5" id="KW-0862">Zinc</keyword>
<feature type="binding site" evidence="4 5">
    <location>
        <position position="127"/>
    </location>
    <ligand>
        <name>Zn(2+)</name>
        <dbReference type="ChEBI" id="CHEBI:29105"/>
    </ligand>
</feature>
<feature type="binding site" evidence="4 5">
    <location>
        <position position="152"/>
    </location>
    <ligand>
        <name>Zn(2+)</name>
        <dbReference type="ChEBI" id="CHEBI:29105"/>
    </ligand>
</feature>
<dbReference type="InterPro" id="IPR029035">
    <property type="entry name" value="DHS-like_NAD/FAD-binding_dom"/>
</dbReference>
<keyword evidence="3 4" id="KW-0520">NAD</keyword>
<dbReference type="GO" id="GO:0005737">
    <property type="term" value="C:cytoplasm"/>
    <property type="evidence" value="ECO:0007669"/>
    <property type="project" value="UniProtKB-SubCell"/>
</dbReference>
<dbReference type="RefSeq" id="WP_044905146.1">
    <property type="nucleotide sequence ID" value="NZ_JQIF01000040.1"/>
</dbReference>
<accession>A0A099I844</accession>
<gene>
    <name evidence="4" type="primary">cobB</name>
    <name evidence="7" type="ORF">CIAN88_09340</name>
</gene>
<evidence type="ECO:0000256" key="4">
    <source>
        <dbReference type="HAMAP-Rule" id="MF_01968"/>
    </source>
</evidence>
<dbReference type="Gene3D" id="3.40.50.1220">
    <property type="entry name" value="TPP-binding domain"/>
    <property type="match status" value="1"/>
</dbReference>
<reference evidence="7 8" key="1">
    <citation type="submission" date="2014-08" db="EMBL/GenBank/DDBJ databases">
        <title>Clostridium innocuum, an unnegligible vancomycin-resistant pathogen causing extra-intestinal infections.</title>
        <authorList>
            <person name="Feng Y."/>
            <person name="Chiu C.-H."/>
        </authorList>
    </citation>
    <scope>NUCLEOTIDE SEQUENCE [LARGE SCALE GENOMIC DNA]</scope>
    <source>
        <strain evidence="7 8">AN88</strain>
    </source>
</reference>
<feature type="binding site" evidence="4">
    <location>
        <position position="103"/>
    </location>
    <ligand>
        <name>nicotinamide</name>
        <dbReference type="ChEBI" id="CHEBI:17154"/>
    </ligand>
</feature>
<feature type="binding site" evidence="4">
    <location>
        <position position="213"/>
    </location>
    <ligand>
        <name>NAD(+)</name>
        <dbReference type="ChEBI" id="CHEBI:57540"/>
    </ligand>
</feature>
<dbReference type="Pfam" id="PF02146">
    <property type="entry name" value="SIR2"/>
    <property type="match status" value="1"/>
</dbReference>
<evidence type="ECO:0000256" key="5">
    <source>
        <dbReference type="PROSITE-ProRule" id="PRU00236"/>
    </source>
</evidence>
<dbReference type="GO" id="GO:0070403">
    <property type="term" value="F:NAD+ binding"/>
    <property type="evidence" value="ECO:0007669"/>
    <property type="project" value="UniProtKB-UniRule"/>
</dbReference>
<dbReference type="Gene3D" id="3.30.1600.10">
    <property type="entry name" value="SIR2/SIRT2 'Small Domain"/>
    <property type="match status" value="1"/>
</dbReference>
<comment type="catalytic activity">
    <reaction evidence="4">
        <text>N(6)-acetyl-L-lysyl-[protein] + NAD(+) + H2O = 2''-O-acetyl-ADP-D-ribose + nicotinamide + L-lysyl-[protein]</text>
        <dbReference type="Rhea" id="RHEA:43636"/>
        <dbReference type="Rhea" id="RHEA-COMP:9752"/>
        <dbReference type="Rhea" id="RHEA-COMP:10731"/>
        <dbReference type="ChEBI" id="CHEBI:15377"/>
        <dbReference type="ChEBI" id="CHEBI:17154"/>
        <dbReference type="ChEBI" id="CHEBI:29969"/>
        <dbReference type="ChEBI" id="CHEBI:57540"/>
        <dbReference type="ChEBI" id="CHEBI:61930"/>
        <dbReference type="ChEBI" id="CHEBI:83767"/>
        <dbReference type="EC" id="2.3.1.286"/>
    </reaction>
</comment>
<keyword evidence="4 5" id="KW-0479">Metal-binding</keyword>
<comment type="function">
    <text evidence="4">NAD-dependent protein deacetylase which modulates the activities of several enzymes which are inactive in their acetylated form.</text>
</comment>
<dbReference type="NCBIfam" id="NF001753">
    <property type="entry name" value="PRK00481.1-3"/>
    <property type="match status" value="1"/>
</dbReference>
<dbReference type="PROSITE" id="PS50305">
    <property type="entry name" value="SIRTUIN"/>
    <property type="match status" value="1"/>
</dbReference>
<evidence type="ECO:0000313" key="8">
    <source>
        <dbReference type="Proteomes" id="UP000030008"/>
    </source>
</evidence>
<proteinExistence type="inferred from homology"/>
<dbReference type="GO" id="GO:0017136">
    <property type="term" value="F:histone deacetylase activity, NAD-dependent"/>
    <property type="evidence" value="ECO:0007669"/>
    <property type="project" value="TreeGrafter"/>
</dbReference>
<name>A0A099I844_CLOIN</name>
<feature type="binding site" evidence="4">
    <location>
        <position position="21"/>
    </location>
    <ligand>
        <name>NAD(+)</name>
        <dbReference type="ChEBI" id="CHEBI:57540"/>
    </ligand>
</feature>
<comment type="cofactor">
    <cofactor evidence="4">
        <name>Zn(2+)</name>
        <dbReference type="ChEBI" id="CHEBI:29105"/>
    </cofactor>
    <text evidence="4">Binds 1 zinc ion per subunit.</text>
</comment>
<dbReference type="InterPro" id="IPR028628">
    <property type="entry name" value="Sirtuin_class_U"/>
</dbReference>
<dbReference type="EC" id="2.3.1.286" evidence="4"/>
<comment type="subcellular location">
    <subcellularLocation>
        <location evidence="4">Cytoplasm</location>
    </subcellularLocation>
</comment>
<dbReference type="PANTHER" id="PTHR11085">
    <property type="entry name" value="NAD-DEPENDENT PROTEIN DEACYLASE SIRTUIN-5, MITOCHONDRIAL-RELATED"/>
    <property type="match status" value="1"/>
</dbReference>
<keyword evidence="1 4" id="KW-0963">Cytoplasm</keyword>
<dbReference type="InterPro" id="IPR050134">
    <property type="entry name" value="NAD-dep_sirtuin_deacylases"/>
</dbReference>
<protein>
    <recommendedName>
        <fullName evidence="4">NAD-dependent protein deacetylase</fullName>
        <ecNumber evidence="4">2.3.1.286</ecNumber>
    </recommendedName>
    <alternativeName>
        <fullName evidence="4">Regulatory protein SIR2 homolog</fullName>
    </alternativeName>
</protein>
<sequence>MYDELKKILTQSDNIVFFGGAGVSTESNIPDFRSQSGIYSKKTYPYRAETMISSEFFHEHPEQFYDFYFHEMVYERAQPNDAHLALAKLEEMGKLKAVITQNIDGLHQKAGSQKVLELHGSIHRNRCQRCRAEYDLQEMLKQKKQVPRCPSCNGILKPEVVLYGESLDMQVMEEAILFLSQADVLIVGGTSLVVYPAAGLLQYFRGSKLILINKEETAMDHRADLVIHDAIGKVMKEAVLV</sequence>
<feature type="binding site" evidence="4">
    <location>
        <position position="104"/>
    </location>
    <ligand>
        <name>NAD(+)</name>
        <dbReference type="ChEBI" id="CHEBI:57540"/>
    </ligand>
</feature>
<feature type="binding site" evidence="4">
    <location>
        <position position="25"/>
    </location>
    <ligand>
        <name>NAD(+)</name>
        <dbReference type="ChEBI" id="CHEBI:57540"/>
    </ligand>
</feature>
<dbReference type="EMBL" id="JQIF01000040">
    <property type="protein sequence ID" value="KGJ53367.1"/>
    <property type="molecule type" value="Genomic_DNA"/>
</dbReference>
<evidence type="ECO:0000256" key="2">
    <source>
        <dbReference type="ARBA" id="ARBA00022679"/>
    </source>
</evidence>
<feature type="binding site" evidence="4">
    <location>
        <position position="33"/>
    </location>
    <ligand>
        <name>NAD(+)</name>
        <dbReference type="ChEBI" id="CHEBI:57540"/>
    </ligand>
</feature>
<feature type="binding site" evidence="4 5">
    <location>
        <position position="149"/>
    </location>
    <ligand>
        <name>Zn(2+)</name>
        <dbReference type="ChEBI" id="CHEBI:29105"/>
    </ligand>
</feature>
<dbReference type="CDD" id="cd01407">
    <property type="entry name" value="SIR2-fam"/>
    <property type="match status" value="1"/>
</dbReference>
<dbReference type="HAMAP" id="MF_01968">
    <property type="entry name" value="Sirtuin_ClassU"/>
    <property type="match status" value="1"/>
</dbReference>
<dbReference type="NCBIfam" id="NF001752">
    <property type="entry name" value="PRK00481.1-1"/>
    <property type="match status" value="1"/>
</dbReference>
<dbReference type="PANTHER" id="PTHR11085:SF4">
    <property type="entry name" value="NAD-DEPENDENT PROTEIN DEACYLASE"/>
    <property type="match status" value="1"/>
</dbReference>
<feature type="binding site" evidence="4">
    <location>
        <position position="190"/>
    </location>
    <ligand>
        <name>NAD(+)</name>
        <dbReference type="ChEBI" id="CHEBI:57540"/>
    </ligand>
</feature>
<comment type="caution">
    <text evidence="4">Lacks conserved residue(s) required for the propagation of feature annotation.</text>
</comment>
<keyword evidence="2 4" id="KW-0808">Transferase</keyword>
<evidence type="ECO:0000256" key="1">
    <source>
        <dbReference type="ARBA" id="ARBA00022490"/>
    </source>
</evidence>
<feature type="binding site" evidence="4">
    <location>
        <position position="32"/>
    </location>
    <ligand>
        <name>nicotinamide</name>
        <dbReference type="ChEBI" id="CHEBI:17154"/>
    </ligand>
</feature>
<dbReference type="InterPro" id="IPR003000">
    <property type="entry name" value="Sirtuin"/>
</dbReference>
<evidence type="ECO:0000259" key="6">
    <source>
        <dbReference type="PROSITE" id="PS50305"/>
    </source>
</evidence>
<comment type="similarity">
    <text evidence="4">Belongs to the sirtuin family. Class U subfamily.</text>
</comment>
<dbReference type="InterPro" id="IPR026591">
    <property type="entry name" value="Sirtuin_cat_small_dom_sf"/>
</dbReference>
<feature type="binding site" evidence="4 5">
    <location>
        <position position="130"/>
    </location>
    <ligand>
        <name>Zn(2+)</name>
        <dbReference type="ChEBI" id="CHEBI:29105"/>
    </ligand>
</feature>
<feature type="domain" description="Deacetylase sirtuin-type" evidence="6">
    <location>
        <begin position="1"/>
        <end position="241"/>
    </location>
</feature>
<feature type="binding site" evidence="4">
    <location>
        <position position="32"/>
    </location>
    <ligand>
        <name>NAD(+)</name>
        <dbReference type="ChEBI" id="CHEBI:57540"/>
    </ligand>
</feature>
<feature type="binding site" evidence="4">
    <location>
        <position position="231"/>
    </location>
    <ligand>
        <name>NAD(+)</name>
        <dbReference type="ChEBI" id="CHEBI:57540"/>
    </ligand>
</feature>
<feature type="binding site" evidence="4">
    <location>
        <position position="119"/>
    </location>
    <ligand>
        <name>NAD(+)</name>
        <dbReference type="ChEBI" id="CHEBI:57540"/>
    </ligand>
</feature>
<evidence type="ECO:0000313" key="7">
    <source>
        <dbReference type="EMBL" id="KGJ53367.1"/>
    </source>
</evidence>
<evidence type="ECO:0000256" key="3">
    <source>
        <dbReference type="ARBA" id="ARBA00023027"/>
    </source>
</evidence>
<comment type="caution">
    <text evidence="7">The sequence shown here is derived from an EMBL/GenBank/DDBJ whole genome shotgun (WGS) entry which is preliminary data.</text>
</comment>
<feature type="binding site" evidence="4">
    <location>
        <position position="103"/>
    </location>
    <ligand>
        <name>NAD(+)</name>
        <dbReference type="ChEBI" id="CHEBI:57540"/>
    </ligand>
</feature>
<dbReference type="AlphaFoldDB" id="A0A099I844"/>
<feature type="active site" description="Proton acceptor" evidence="4 5">
    <location>
        <position position="119"/>
    </location>
</feature>
<dbReference type="Proteomes" id="UP000030008">
    <property type="component" value="Unassembled WGS sequence"/>
</dbReference>